<sequence length="353" mass="39351">MRRDIYPGELLGEPLPESILSVDGPDHVRLRRLVAPAFTPRRIERLRPYVRARARRLLSAMRVSERPADLMTDLARPLSMSVMCQLMGVPYRHRERFERWVIDAMAAHAPSQTVRRGRVRVTRYIGDLVQAKRAEPADDVLSDLILATEQDRLTPQELRTFGTVLLAAGYESTAALLGSSVLLLLRDDQQLRLLRRRPALLTGAVDEALRRQAPFPRCVPRVAVEDMRLGTATIHASDLVIIDVQRANNDPRHFPDPGCFQATRRAGRHLSFGHGAKHCLGAPLARMEVAEALTALLDAFPTLRQAVPDGALTWRPQSILTTLEGLPVTWDTANRGPRVRAARAAQAPEGVSR</sequence>
<comment type="caution">
    <text evidence="3">The sequence shown here is derived from an EMBL/GenBank/DDBJ whole genome shotgun (WGS) entry which is preliminary data.</text>
</comment>
<keyword evidence="2" id="KW-0408">Iron</keyword>
<dbReference type="EMBL" id="JBHTGP010000013">
    <property type="protein sequence ID" value="MFD0688112.1"/>
    <property type="molecule type" value="Genomic_DNA"/>
</dbReference>
<proteinExistence type="inferred from homology"/>
<reference evidence="4" key="1">
    <citation type="journal article" date="2019" name="Int. J. Syst. Evol. Microbiol.">
        <title>The Global Catalogue of Microorganisms (GCM) 10K type strain sequencing project: providing services to taxonomists for standard genome sequencing and annotation.</title>
        <authorList>
            <consortium name="The Broad Institute Genomics Platform"/>
            <consortium name="The Broad Institute Genome Sequencing Center for Infectious Disease"/>
            <person name="Wu L."/>
            <person name="Ma J."/>
        </authorList>
    </citation>
    <scope>NUCLEOTIDE SEQUENCE [LARGE SCALE GENOMIC DNA]</scope>
    <source>
        <strain evidence="4">JCM 9371</strain>
    </source>
</reference>
<dbReference type="PRINTS" id="PR00359">
    <property type="entry name" value="BP450"/>
</dbReference>
<keyword evidence="4" id="KW-1185">Reference proteome</keyword>
<comment type="similarity">
    <text evidence="1 2">Belongs to the cytochrome P450 family.</text>
</comment>
<dbReference type="Pfam" id="PF00067">
    <property type="entry name" value="p450"/>
    <property type="match status" value="1"/>
</dbReference>
<dbReference type="Proteomes" id="UP001597063">
    <property type="component" value="Unassembled WGS sequence"/>
</dbReference>
<dbReference type="PANTHER" id="PTHR46696:SF1">
    <property type="entry name" value="CYTOCHROME P450 YJIB-RELATED"/>
    <property type="match status" value="1"/>
</dbReference>
<dbReference type="InterPro" id="IPR017972">
    <property type="entry name" value="Cyt_P450_CS"/>
</dbReference>
<keyword evidence="2" id="KW-0349">Heme</keyword>
<dbReference type="PANTHER" id="PTHR46696">
    <property type="entry name" value="P450, PUTATIVE (EUROFUNG)-RELATED"/>
    <property type="match status" value="1"/>
</dbReference>
<dbReference type="InterPro" id="IPR036396">
    <property type="entry name" value="Cyt_P450_sf"/>
</dbReference>
<dbReference type="PRINTS" id="PR00385">
    <property type="entry name" value="P450"/>
</dbReference>
<dbReference type="InterPro" id="IPR001128">
    <property type="entry name" value="Cyt_P450"/>
</dbReference>
<evidence type="ECO:0000256" key="2">
    <source>
        <dbReference type="RuleBase" id="RU000461"/>
    </source>
</evidence>
<evidence type="ECO:0000313" key="4">
    <source>
        <dbReference type="Proteomes" id="UP001597063"/>
    </source>
</evidence>
<keyword evidence="2" id="KW-0479">Metal-binding</keyword>
<evidence type="ECO:0000313" key="3">
    <source>
        <dbReference type="EMBL" id="MFD0688112.1"/>
    </source>
</evidence>
<gene>
    <name evidence="3" type="ORF">ACFQZM_26705</name>
</gene>
<accession>A0ABW2XNN1</accession>
<dbReference type="SUPFAM" id="SSF48264">
    <property type="entry name" value="Cytochrome P450"/>
    <property type="match status" value="1"/>
</dbReference>
<dbReference type="InterPro" id="IPR002397">
    <property type="entry name" value="Cyt_P450_B"/>
</dbReference>
<dbReference type="RefSeq" id="WP_131759115.1">
    <property type="nucleotide sequence ID" value="NZ_CAACUY010000068.1"/>
</dbReference>
<evidence type="ECO:0000256" key="1">
    <source>
        <dbReference type="ARBA" id="ARBA00010617"/>
    </source>
</evidence>
<protein>
    <submittedName>
        <fullName evidence="3">Cytochrome P450</fullName>
    </submittedName>
</protein>
<dbReference type="Gene3D" id="1.10.630.10">
    <property type="entry name" value="Cytochrome P450"/>
    <property type="match status" value="1"/>
</dbReference>
<organism evidence="3 4">
    <name type="scientific">Actinomadura fibrosa</name>
    <dbReference type="NCBI Taxonomy" id="111802"/>
    <lineage>
        <taxon>Bacteria</taxon>
        <taxon>Bacillati</taxon>
        <taxon>Actinomycetota</taxon>
        <taxon>Actinomycetes</taxon>
        <taxon>Streptosporangiales</taxon>
        <taxon>Thermomonosporaceae</taxon>
        <taxon>Actinomadura</taxon>
    </lineage>
</organism>
<dbReference type="PROSITE" id="PS00086">
    <property type="entry name" value="CYTOCHROME_P450"/>
    <property type="match status" value="1"/>
</dbReference>
<name>A0ABW2XNN1_9ACTN</name>
<keyword evidence="2" id="KW-0503">Monooxygenase</keyword>
<keyword evidence="2" id="KW-0560">Oxidoreductase</keyword>